<name>A0ABW0YNZ0_9BACI</name>
<dbReference type="PANTHER" id="PTHR31750:SF4">
    <property type="entry name" value="LP06106P"/>
    <property type="match status" value="1"/>
</dbReference>
<accession>A0ABW0YNZ0</accession>
<keyword evidence="4" id="KW-1185">Reference proteome</keyword>
<dbReference type="Proteomes" id="UP001596142">
    <property type="component" value="Unassembled WGS sequence"/>
</dbReference>
<protein>
    <submittedName>
        <fullName evidence="3">Staygreen family protein</fullName>
    </submittedName>
</protein>
<gene>
    <name evidence="3" type="ORF">ACFPU1_06615</name>
</gene>
<reference evidence="4" key="1">
    <citation type="journal article" date="2019" name="Int. J. Syst. Evol. Microbiol.">
        <title>The Global Catalogue of Microorganisms (GCM) 10K type strain sequencing project: providing services to taxonomists for standard genome sequencing and annotation.</title>
        <authorList>
            <consortium name="The Broad Institute Genomics Platform"/>
            <consortium name="The Broad Institute Genome Sequencing Center for Infectious Disease"/>
            <person name="Wu L."/>
            <person name="Ma J."/>
        </authorList>
    </citation>
    <scope>NUCLEOTIDE SEQUENCE [LARGE SCALE GENOMIC DNA]</scope>
    <source>
        <strain evidence="4">CECT 7184</strain>
    </source>
</reference>
<evidence type="ECO:0000313" key="4">
    <source>
        <dbReference type="Proteomes" id="UP001596142"/>
    </source>
</evidence>
<keyword evidence="1" id="KW-0809">Transit peptide</keyword>
<evidence type="ECO:0000256" key="1">
    <source>
        <dbReference type="ARBA" id="ARBA00022946"/>
    </source>
</evidence>
<dbReference type="InterPro" id="IPR024438">
    <property type="entry name" value="Staygreen"/>
</dbReference>
<comment type="caution">
    <text evidence="3">The sequence shown here is derived from an EMBL/GenBank/DDBJ whole genome shotgun (WGS) entry which is preliminary data.</text>
</comment>
<evidence type="ECO:0000313" key="3">
    <source>
        <dbReference type="EMBL" id="MFC5712447.1"/>
    </source>
</evidence>
<feature type="domain" description="Staygreen protein" evidence="2">
    <location>
        <begin position="4"/>
        <end position="147"/>
    </location>
</feature>
<sequence length="154" mass="18239">MSHFNPEKLFVEYLNGVTTMKPVFPRRYTLTHSDETGELFLTIGMDYAWDKVNPMRDEVLGEWKTKGSSLVYRVYLHVDQGEYNQNEAAIRNEIFRRELPLALTAIRYGDRFLFDTYPQLDHSPIIITFMSAYPQFARQENWGPFHNFLFNETL</sequence>
<dbReference type="Pfam" id="PF12638">
    <property type="entry name" value="Staygreen"/>
    <property type="match status" value="1"/>
</dbReference>
<proteinExistence type="predicted"/>
<dbReference type="RefSeq" id="WP_385939591.1">
    <property type="nucleotide sequence ID" value="NZ_JBHSOZ010000003.1"/>
</dbReference>
<evidence type="ECO:0000259" key="2">
    <source>
        <dbReference type="Pfam" id="PF12638"/>
    </source>
</evidence>
<organism evidence="3 4">
    <name type="scientific">Thalassorhabdus alkalitolerans</name>
    <dbReference type="NCBI Taxonomy" id="2282697"/>
    <lineage>
        <taxon>Bacteria</taxon>
        <taxon>Bacillati</taxon>
        <taxon>Bacillota</taxon>
        <taxon>Bacilli</taxon>
        <taxon>Bacillales</taxon>
        <taxon>Bacillaceae</taxon>
        <taxon>Thalassorhabdus</taxon>
    </lineage>
</organism>
<dbReference type="PANTHER" id="PTHR31750">
    <property type="entry name" value="PROTEIN STAY-GREEN 1, CHLOROPLASTIC-RELATED"/>
    <property type="match status" value="1"/>
</dbReference>
<dbReference type="EMBL" id="JBHSOZ010000003">
    <property type="protein sequence ID" value="MFC5712447.1"/>
    <property type="molecule type" value="Genomic_DNA"/>
</dbReference>